<dbReference type="Gene3D" id="3.30.160.60">
    <property type="entry name" value="Classic Zinc Finger"/>
    <property type="match status" value="2"/>
</dbReference>
<evidence type="ECO:0000256" key="8">
    <source>
        <dbReference type="ARBA" id="ARBA00023242"/>
    </source>
</evidence>
<feature type="non-terminal residue" evidence="11">
    <location>
        <position position="1"/>
    </location>
</feature>
<keyword evidence="4 9" id="KW-0863">Zinc-finger</keyword>
<evidence type="ECO:0000256" key="6">
    <source>
        <dbReference type="ARBA" id="ARBA00023015"/>
    </source>
</evidence>
<keyword evidence="6" id="KW-0805">Transcription regulation</keyword>
<dbReference type="SUPFAM" id="SSF57667">
    <property type="entry name" value="beta-beta-alpha zinc fingers"/>
    <property type="match status" value="1"/>
</dbReference>
<evidence type="ECO:0000256" key="7">
    <source>
        <dbReference type="ARBA" id="ARBA00023163"/>
    </source>
</evidence>
<reference evidence="11 12" key="1">
    <citation type="submission" date="2016-05" db="EMBL/GenBank/DDBJ databases">
        <title>Genome sequencing reveals origins of a unique bacterial endosymbiosis in the earliest lineages of terrestrial Fungi.</title>
        <authorList>
            <consortium name="DOE Joint Genome Institute"/>
            <person name="Uehling J."/>
            <person name="Gryganskyi A."/>
            <person name="Hameed K."/>
            <person name="Tschaplinski T."/>
            <person name="Misztal P."/>
            <person name="Wu S."/>
            <person name="Desiro A."/>
            <person name="Vande Pol N."/>
            <person name="Du Z.-Y."/>
            <person name="Zienkiewicz A."/>
            <person name="Zienkiewicz K."/>
            <person name="Morin E."/>
            <person name="Tisserant E."/>
            <person name="Splivallo R."/>
            <person name="Hainaut M."/>
            <person name="Henrissat B."/>
            <person name="Ohm R."/>
            <person name="Kuo A."/>
            <person name="Yan J."/>
            <person name="Lipzen A."/>
            <person name="Nolan M."/>
            <person name="Labutti K."/>
            <person name="Barry K."/>
            <person name="Goldstein A."/>
            <person name="Labbe J."/>
            <person name="Schadt C."/>
            <person name="Tuskan G."/>
            <person name="Grigoriev I."/>
            <person name="Martin F."/>
            <person name="Vilgalys R."/>
            <person name="Bonito G."/>
        </authorList>
    </citation>
    <scope>NUCLEOTIDE SEQUENCE [LARGE SCALE GENOMIC DNA]</scope>
    <source>
        <strain evidence="11 12">AG-77</strain>
    </source>
</reference>
<proteinExistence type="predicted"/>
<dbReference type="Proteomes" id="UP000078512">
    <property type="component" value="Unassembled WGS sequence"/>
</dbReference>
<dbReference type="AlphaFoldDB" id="A0A197JV57"/>
<dbReference type="SMART" id="SM00355">
    <property type="entry name" value="ZnF_C2H2"/>
    <property type="match status" value="2"/>
</dbReference>
<dbReference type="FunFam" id="3.30.160.60:FF:000125">
    <property type="entry name" value="Putative zinc finger protein 143"/>
    <property type="match status" value="1"/>
</dbReference>
<keyword evidence="7" id="KW-0804">Transcription</keyword>
<keyword evidence="5" id="KW-0862">Zinc</keyword>
<evidence type="ECO:0000256" key="5">
    <source>
        <dbReference type="ARBA" id="ARBA00022833"/>
    </source>
</evidence>
<evidence type="ECO:0000313" key="12">
    <source>
        <dbReference type="Proteomes" id="UP000078512"/>
    </source>
</evidence>
<evidence type="ECO:0000256" key="4">
    <source>
        <dbReference type="ARBA" id="ARBA00022771"/>
    </source>
</evidence>
<evidence type="ECO:0000259" key="10">
    <source>
        <dbReference type="PROSITE" id="PS50157"/>
    </source>
</evidence>
<comment type="subcellular location">
    <subcellularLocation>
        <location evidence="1">Nucleus</location>
    </subcellularLocation>
</comment>
<dbReference type="GO" id="GO:1990526">
    <property type="term" value="C:Ste12p-Dig1p-Dig2p complex"/>
    <property type="evidence" value="ECO:0007669"/>
    <property type="project" value="TreeGrafter"/>
</dbReference>
<dbReference type="PANTHER" id="PTHR47427">
    <property type="entry name" value="PROTEIN STE12"/>
    <property type="match status" value="1"/>
</dbReference>
<accession>A0A197JV57</accession>
<dbReference type="GO" id="GO:0005634">
    <property type="term" value="C:nucleus"/>
    <property type="evidence" value="ECO:0007669"/>
    <property type="project" value="UniProtKB-SubCell"/>
</dbReference>
<dbReference type="PANTHER" id="PTHR47427:SF1">
    <property type="entry name" value="PROTEIN STE12"/>
    <property type="match status" value="1"/>
</dbReference>
<dbReference type="GO" id="GO:0008270">
    <property type="term" value="F:zinc ion binding"/>
    <property type="evidence" value="ECO:0007669"/>
    <property type="project" value="UniProtKB-KW"/>
</dbReference>
<keyword evidence="8" id="KW-0539">Nucleus</keyword>
<feature type="domain" description="C2H2-type" evidence="10">
    <location>
        <begin position="33"/>
        <end position="59"/>
    </location>
</feature>
<dbReference type="InterPro" id="IPR013087">
    <property type="entry name" value="Znf_C2H2_type"/>
</dbReference>
<protein>
    <recommendedName>
        <fullName evidence="10">C2H2-type domain-containing protein</fullName>
    </recommendedName>
</protein>
<keyword evidence="12" id="KW-1185">Reference proteome</keyword>
<dbReference type="STRING" id="1314771.A0A197JV57"/>
<feature type="non-terminal residue" evidence="11">
    <location>
        <position position="59"/>
    </location>
</feature>
<evidence type="ECO:0000256" key="3">
    <source>
        <dbReference type="ARBA" id="ARBA00022737"/>
    </source>
</evidence>
<keyword evidence="3" id="KW-0677">Repeat</keyword>
<dbReference type="InterPro" id="IPR052127">
    <property type="entry name" value="STE12_transcription_factor"/>
</dbReference>
<dbReference type="PROSITE" id="PS50157">
    <property type="entry name" value="ZINC_FINGER_C2H2_2"/>
    <property type="match status" value="2"/>
</dbReference>
<keyword evidence="2" id="KW-0479">Metal-binding</keyword>
<dbReference type="EMBL" id="KV442043">
    <property type="protein sequence ID" value="OAQ29095.1"/>
    <property type="molecule type" value="Genomic_DNA"/>
</dbReference>
<sequence length="59" mass="7029">KNHCCPVPGCMKRFKRLEHLKRHTKTHTLERPFVCTNSGCNKRFSRSDNLSQHIKTHQR</sequence>
<feature type="domain" description="C2H2-type" evidence="10">
    <location>
        <begin position="3"/>
        <end position="32"/>
    </location>
</feature>
<dbReference type="PROSITE" id="PS00028">
    <property type="entry name" value="ZINC_FINGER_C2H2_1"/>
    <property type="match status" value="2"/>
</dbReference>
<dbReference type="InterPro" id="IPR036236">
    <property type="entry name" value="Znf_C2H2_sf"/>
</dbReference>
<evidence type="ECO:0000256" key="9">
    <source>
        <dbReference type="PROSITE-ProRule" id="PRU00042"/>
    </source>
</evidence>
<dbReference type="OrthoDB" id="6365676at2759"/>
<evidence type="ECO:0000256" key="1">
    <source>
        <dbReference type="ARBA" id="ARBA00004123"/>
    </source>
</evidence>
<dbReference type="GO" id="GO:0003700">
    <property type="term" value="F:DNA-binding transcription factor activity"/>
    <property type="evidence" value="ECO:0007669"/>
    <property type="project" value="TreeGrafter"/>
</dbReference>
<dbReference type="GO" id="GO:1990527">
    <property type="term" value="C:Tec1p-Ste12p-Dig1p complex"/>
    <property type="evidence" value="ECO:0007669"/>
    <property type="project" value="TreeGrafter"/>
</dbReference>
<gene>
    <name evidence="11" type="ORF">K457DRAFT_45866</name>
</gene>
<dbReference type="Pfam" id="PF00096">
    <property type="entry name" value="zf-C2H2"/>
    <property type="match status" value="2"/>
</dbReference>
<evidence type="ECO:0000313" key="11">
    <source>
        <dbReference type="EMBL" id="OAQ29095.1"/>
    </source>
</evidence>
<name>A0A197JV57_9FUNG</name>
<organism evidence="11 12">
    <name type="scientific">Linnemannia elongata AG-77</name>
    <dbReference type="NCBI Taxonomy" id="1314771"/>
    <lineage>
        <taxon>Eukaryota</taxon>
        <taxon>Fungi</taxon>
        <taxon>Fungi incertae sedis</taxon>
        <taxon>Mucoromycota</taxon>
        <taxon>Mortierellomycotina</taxon>
        <taxon>Mortierellomycetes</taxon>
        <taxon>Mortierellales</taxon>
        <taxon>Mortierellaceae</taxon>
        <taxon>Linnemannia</taxon>
    </lineage>
</organism>
<evidence type="ECO:0000256" key="2">
    <source>
        <dbReference type="ARBA" id="ARBA00022723"/>
    </source>
</evidence>